<feature type="transmembrane region" description="Helical" evidence="1">
    <location>
        <begin position="40"/>
        <end position="66"/>
    </location>
</feature>
<dbReference type="EMBL" id="LBRB01000001">
    <property type="protein sequence ID" value="KKP89217.1"/>
    <property type="molecule type" value="Genomic_DNA"/>
</dbReference>
<comment type="caution">
    <text evidence="2">The sequence shown here is derived from an EMBL/GenBank/DDBJ whole genome shotgun (WGS) entry which is preliminary data.</text>
</comment>
<reference evidence="2 3" key="1">
    <citation type="journal article" date="2015" name="Nature">
        <title>rRNA introns, odd ribosomes, and small enigmatic genomes across a large radiation of phyla.</title>
        <authorList>
            <person name="Brown C.T."/>
            <person name="Hug L.A."/>
            <person name="Thomas B.C."/>
            <person name="Sharon I."/>
            <person name="Castelle C.J."/>
            <person name="Singh A."/>
            <person name="Wilkins M.J."/>
            <person name="Williams K.H."/>
            <person name="Banfield J.F."/>
        </authorList>
    </citation>
    <scope>NUCLEOTIDE SEQUENCE [LARGE SCALE GENOMIC DNA]</scope>
</reference>
<feature type="transmembrane region" description="Helical" evidence="1">
    <location>
        <begin position="104"/>
        <end position="125"/>
    </location>
</feature>
<name>A0A0G0GBY7_9BACT</name>
<evidence type="ECO:0000313" key="3">
    <source>
        <dbReference type="Proteomes" id="UP000034316"/>
    </source>
</evidence>
<keyword evidence="1" id="KW-0472">Membrane</keyword>
<evidence type="ECO:0000256" key="1">
    <source>
        <dbReference type="SAM" id="Phobius"/>
    </source>
</evidence>
<protein>
    <submittedName>
        <fullName evidence="2">Uncharacterized protein</fullName>
    </submittedName>
</protein>
<evidence type="ECO:0000313" key="2">
    <source>
        <dbReference type="EMBL" id="KKP89217.1"/>
    </source>
</evidence>
<accession>A0A0G0GBY7</accession>
<keyword evidence="1" id="KW-0812">Transmembrane</keyword>
<sequence>MTERIKYNLFSIFSSTLVAFAIWIYILYNFDPFSGDILAILSFFGTLFFWLSGILTMIMIFVRINLFSKNSINTNISISIRQATILSVLIVSLLGLNSLNVLNTLQACILIFIAILLEFFIKAILNN</sequence>
<gene>
    <name evidence="2" type="ORF">UR93_C0001G0049</name>
</gene>
<proteinExistence type="predicted"/>
<feature type="transmembrane region" description="Helical" evidence="1">
    <location>
        <begin position="7"/>
        <end position="28"/>
    </location>
</feature>
<keyword evidence="1" id="KW-1133">Transmembrane helix</keyword>
<dbReference type="STRING" id="1618333.UR93_C0001G0049"/>
<feature type="transmembrane region" description="Helical" evidence="1">
    <location>
        <begin position="78"/>
        <end position="98"/>
    </location>
</feature>
<dbReference type="AlphaFoldDB" id="A0A0G0GBY7"/>
<dbReference type="Proteomes" id="UP000034316">
    <property type="component" value="Unassembled WGS sequence"/>
</dbReference>
<organism evidence="2 3">
    <name type="scientific">Berkelbacteria bacterium GW2011_GWA2_35_9</name>
    <dbReference type="NCBI Taxonomy" id="1618333"/>
    <lineage>
        <taxon>Bacteria</taxon>
        <taxon>Candidatus Berkelbacteria</taxon>
    </lineage>
</organism>